<evidence type="ECO:0000256" key="6">
    <source>
        <dbReference type="ARBA" id="ARBA00022801"/>
    </source>
</evidence>
<dbReference type="GO" id="GO:0046872">
    <property type="term" value="F:metal ion binding"/>
    <property type="evidence" value="ECO:0007669"/>
    <property type="project" value="UniProtKB-KW"/>
</dbReference>
<evidence type="ECO:0000256" key="2">
    <source>
        <dbReference type="ARBA" id="ARBA00004123"/>
    </source>
</evidence>
<evidence type="ECO:0000256" key="3">
    <source>
        <dbReference type="ARBA" id="ARBA00006958"/>
    </source>
</evidence>
<evidence type="ECO:0000313" key="10">
    <source>
        <dbReference type="EMBL" id="CAH0720865.1"/>
    </source>
</evidence>
<keyword evidence="5" id="KW-0479">Metal-binding</keyword>
<reference evidence="10" key="1">
    <citation type="submission" date="2021-12" db="EMBL/GenBank/DDBJ databases">
        <authorList>
            <person name="Martin H S."/>
        </authorList>
    </citation>
    <scope>NUCLEOTIDE SEQUENCE</scope>
</reference>
<dbReference type="EMBL" id="OV170222">
    <property type="protein sequence ID" value="CAH0720865.1"/>
    <property type="molecule type" value="Genomic_DNA"/>
</dbReference>
<comment type="cofactor">
    <cofactor evidence="1">
        <name>a divalent metal cation</name>
        <dbReference type="ChEBI" id="CHEBI:60240"/>
    </cofactor>
</comment>
<evidence type="ECO:0000256" key="1">
    <source>
        <dbReference type="ARBA" id="ARBA00001968"/>
    </source>
</evidence>
<evidence type="ECO:0000259" key="8">
    <source>
        <dbReference type="Pfam" id="PF13359"/>
    </source>
</evidence>
<dbReference type="Proteomes" id="UP000838878">
    <property type="component" value="Chromosome 2"/>
</dbReference>
<sequence length="362" mass="41716">MLARRYLAWRLAVEADHDEERQELVKRRKLNVPSRISDTHFVQRYRLTKEGFMFLCETLRENTNLRGSQRISLETKVLSALLFYANGDYQRVVGIANSLSQEAISRYIQQVTMALNHPSILNKFIKFPNTPAARELIKQNFYNKYGIPGVIGCIDGCHFKIVKPNKNEEHLFYCRKHYHSLNVQMVADEKCHILAINPKFGGASHDAFVWENSQLNTYIQTLHRNGESVWLLGDSGYPQRPWLMTPYNNPAPGSAGETFNKLHSRARVTIENTFGRLKNRWRCLCKDRVLHYKPEKCAQIILACSVLHNIALDLGVPDPQEQTIVNNQDFLENDEVEDDVTLLTLGRLLRDRIASRVHAEAV</sequence>
<feature type="non-terminal residue" evidence="10">
    <location>
        <position position="362"/>
    </location>
</feature>
<evidence type="ECO:0000256" key="4">
    <source>
        <dbReference type="ARBA" id="ARBA00022722"/>
    </source>
</evidence>
<evidence type="ECO:0000259" key="9">
    <source>
        <dbReference type="Pfam" id="PF26138"/>
    </source>
</evidence>
<feature type="domain" description="DUF8040" evidence="9">
    <location>
        <begin position="39"/>
        <end position="115"/>
    </location>
</feature>
<keyword evidence="4" id="KW-0540">Nuclease</keyword>
<dbReference type="InterPro" id="IPR058353">
    <property type="entry name" value="DUF8040"/>
</dbReference>
<keyword evidence="7" id="KW-0539">Nucleus</keyword>
<comment type="similarity">
    <text evidence="3">Belongs to the HARBI1 family.</text>
</comment>
<organism evidence="10 11">
    <name type="scientific">Brenthis ino</name>
    <name type="common">lesser marbled fritillary</name>
    <dbReference type="NCBI Taxonomy" id="405034"/>
    <lineage>
        <taxon>Eukaryota</taxon>
        <taxon>Metazoa</taxon>
        <taxon>Ecdysozoa</taxon>
        <taxon>Arthropoda</taxon>
        <taxon>Hexapoda</taxon>
        <taxon>Insecta</taxon>
        <taxon>Pterygota</taxon>
        <taxon>Neoptera</taxon>
        <taxon>Endopterygota</taxon>
        <taxon>Lepidoptera</taxon>
        <taxon>Glossata</taxon>
        <taxon>Ditrysia</taxon>
        <taxon>Papilionoidea</taxon>
        <taxon>Nymphalidae</taxon>
        <taxon>Heliconiinae</taxon>
        <taxon>Argynnini</taxon>
        <taxon>Brenthis</taxon>
    </lineage>
</organism>
<gene>
    <name evidence="10" type="ORF">BINO364_LOCUS7037</name>
</gene>
<proteinExistence type="inferred from homology"/>
<dbReference type="PANTHER" id="PTHR22930:SF289">
    <property type="entry name" value="DDE TNP4 DOMAIN-CONTAINING PROTEIN-RELATED"/>
    <property type="match status" value="1"/>
</dbReference>
<dbReference type="PANTHER" id="PTHR22930">
    <property type="match status" value="1"/>
</dbReference>
<dbReference type="InterPro" id="IPR045249">
    <property type="entry name" value="HARBI1-like"/>
</dbReference>
<protein>
    <recommendedName>
        <fullName evidence="12">Nuclease HARBI1</fullName>
    </recommendedName>
</protein>
<evidence type="ECO:0000313" key="11">
    <source>
        <dbReference type="Proteomes" id="UP000838878"/>
    </source>
</evidence>
<evidence type="ECO:0008006" key="12">
    <source>
        <dbReference type="Google" id="ProtNLM"/>
    </source>
</evidence>
<evidence type="ECO:0000256" key="7">
    <source>
        <dbReference type="ARBA" id="ARBA00023242"/>
    </source>
</evidence>
<accession>A0A8J9VJX4</accession>
<evidence type="ECO:0000256" key="5">
    <source>
        <dbReference type="ARBA" id="ARBA00022723"/>
    </source>
</evidence>
<dbReference type="InterPro" id="IPR027806">
    <property type="entry name" value="HARBI1_dom"/>
</dbReference>
<name>A0A8J9VJX4_9NEOP</name>
<dbReference type="GO" id="GO:0004518">
    <property type="term" value="F:nuclease activity"/>
    <property type="evidence" value="ECO:0007669"/>
    <property type="project" value="UniProtKB-KW"/>
</dbReference>
<dbReference type="AlphaFoldDB" id="A0A8J9VJX4"/>
<keyword evidence="11" id="KW-1185">Reference proteome</keyword>
<feature type="domain" description="DDE Tnp4" evidence="8">
    <location>
        <begin position="154"/>
        <end position="309"/>
    </location>
</feature>
<dbReference type="Pfam" id="PF13359">
    <property type="entry name" value="DDE_Tnp_4"/>
    <property type="match status" value="1"/>
</dbReference>
<dbReference type="OrthoDB" id="7434799at2759"/>
<dbReference type="Pfam" id="PF26138">
    <property type="entry name" value="DUF8040"/>
    <property type="match status" value="1"/>
</dbReference>
<dbReference type="GO" id="GO:0016787">
    <property type="term" value="F:hydrolase activity"/>
    <property type="evidence" value="ECO:0007669"/>
    <property type="project" value="UniProtKB-KW"/>
</dbReference>
<keyword evidence="6" id="KW-0378">Hydrolase</keyword>
<dbReference type="GO" id="GO:0005634">
    <property type="term" value="C:nucleus"/>
    <property type="evidence" value="ECO:0007669"/>
    <property type="project" value="UniProtKB-SubCell"/>
</dbReference>
<comment type="subcellular location">
    <subcellularLocation>
        <location evidence="2">Nucleus</location>
    </subcellularLocation>
</comment>